<dbReference type="EMBL" id="LFDV01000002">
    <property type="protein sequence ID" value="KTB48949.1"/>
    <property type="molecule type" value="Genomic_DNA"/>
</dbReference>
<dbReference type="RefSeq" id="WP_058439864.1">
    <property type="nucleotide sequence ID" value="NZ_KQ758903.1"/>
</dbReference>
<reference evidence="1 2" key="1">
    <citation type="submission" date="2015-06" db="EMBL/GenBank/DDBJ databases">
        <title>Genome sequence of the organohalide-respiring Dehalogenimonas alkenigignens type strain (IP3-3T).</title>
        <authorList>
            <person name="Key T.A."/>
            <person name="Richmond D.P."/>
            <person name="Bowman K.S."/>
            <person name="Cho Y.-J."/>
            <person name="Chun J."/>
            <person name="da Costa M.S."/>
            <person name="Rainey F.A."/>
            <person name="Moe W.M."/>
        </authorList>
    </citation>
    <scope>NUCLEOTIDE SEQUENCE [LARGE SCALE GENOMIC DNA]</scope>
    <source>
        <strain evidence="1 2">IP3-3</strain>
    </source>
</reference>
<sequence>MPLRPAEGAPEKLIPVFQELKKLLVPFAAGLKVTDEPRHYALTGPSTPASRGKEVWFGGAVVAKRYVSFHLMPVYAFPDLLRNVSPALKQRMQGKSCFNFTRIDPELISELKRLVKSGYARFKKEGLISS</sequence>
<dbReference type="OrthoDB" id="6331972at2"/>
<comment type="caution">
    <text evidence="1">The sequence shown here is derived from an EMBL/GenBank/DDBJ whole genome shotgun (WGS) entry which is preliminary data.</text>
</comment>
<evidence type="ECO:0008006" key="3">
    <source>
        <dbReference type="Google" id="ProtNLM"/>
    </source>
</evidence>
<dbReference type="Proteomes" id="UP000053947">
    <property type="component" value="Unassembled WGS sequence"/>
</dbReference>
<evidence type="ECO:0000313" key="2">
    <source>
        <dbReference type="Proteomes" id="UP000053947"/>
    </source>
</evidence>
<organism evidence="1 2">
    <name type="scientific">Dehalogenimonas alkenigignens</name>
    <dbReference type="NCBI Taxonomy" id="1217799"/>
    <lineage>
        <taxon>Bacteria</taxon>
        <taxon>Bacillati</taxon>
        <taxon>Chloroflexota</taxon>
        <taxon>Dehalococcoidia</taxon>
        <taxon>Dehalococcoidales</taxon>
        <taxon>Dehalococcoidaceae</taxon>
        <taxon>Dehalogenimonas</taxon>
    </lineage>
</organism>
<dbReference type="AlphaFoldDB" id="A0A0W0GK60"/>
<dbReference type="STRING" id="1217799.DEALK_17960"/>
<proteinExistence type="predicted"/>
<accession>A0A0W0GK60</accession>
<name>A0A0W0GK60_9CHLR</name>
<protein>
    <recommendedName>
        <fullName evidence="3">YdhG-like domain-containing protein</fullName>
    </recommendedName>
</protein>
<gene>
    <name evidence="1" type="ORF">DEALK_17960</name>
</gene>
<keyword evidence="2" id="KW-1185">Reference proteome</keyword>
<evidence type="ECO:0000313" key="1">
    <source>
        <dbReference type="EMBL" id="KTB48949.1"/>
    </source>
</evidence>